<organism evidence="1 2">
    <name type="scientific">Dyadobacter chenwenxiniae</name>
    <dbReference type="NCBI Taxonomy" id="2906456"/>
    <lineage>
        <taxon>Bacteria</taxon>
        <taxon>Pseudomonadati</taxon>
        <taxon>Bacteroidota</taxon>
        <taxon>Cytophagia</taxon>
        <taxon>Cytophagales</taxon>
        <taxon>Spirosomataceae</taxon>
        <taxon>Dyadobacter</taxon>
    </lineage>
</organism>
<dbReference type="RefSeq" id="WP_234652165.1">
    <property type="nucleotide sequence ID" value="NZ_CP094997.1"/>
</dbReference>
<protein>
    <submittedName>
        <fullName evidence="1">Uncharacterized protein</fullName>
    </submittedName>
</protein>
<dbReference type="Proteomes" id="UP001139000">
    <property type="component" value="Unassembled WGS sequence"/>
</dbReference>
<accession>A0A9X1TCN9</accession>
<dbReference type="EMBL" id="JAJTTC010000001">
    <property type="protein sequence ID" value="MCF0059904.1"/>
    <property type="molecule type" value="Genomic_DNA"/>
</dbReference>
<proteinExistence type="predicted"/>
<dbReference type="AlphaFoldDB" id="A0A9X1TCN9"/>
<evidence type="ECO:0000313" key="2">
    <source>
        <dbReference type="Proteomes" id="UP001139000"/>
    </source>
</evidence>
<gene>
    <name evidence="1" type="ORF">LXM26_00255</name>
</gene>
<keyword evidence="2" id="KW-1185">Reference proteome</keyword>
<reference evidence="1" key="1">
    <citation type="submission" date="2021-12" db="EMBL/GenBank/DDBJ databases">
        <title>Novel species in genus Dyadobacter.</title>
        <authorList>
            <person name="Ma C."/>
        </authorList>
    </citation>
    <scope>NUCLEOTIDE SEQUENCE</scope>
    <source>
        <strain evidence="1">LJ419</strain>
    </source>
</reference>
<comment type="caution">
    <text evidence="1">The sequence shown here is derived from an EMBL/GenBank/DDBJ whole genome shotgun (WGS) entry which is preliminary data.</text>
</comment>
<sequence>MTHTPIILFSAKVMLKYLNSLAAKGAHLVKITNNVFTIDEIGEGVMIEPANGSIDWEGLIHYSQFQKLRKILELVEEQPVCIKLDGYMEIKGLLI</sequence>
<name>A0A9X1TCN9_9BACT</name>
<evidence type="ECO:0000313" key="1">
    <source>
        <dbReference type="EMBL" id="MCF0059904.1"/>
    </source>
</evidence>